<keyword evidence="7" id="KW-0378">Hydrolase</keyword>
<evidence type="ECO:0000313" key="7">
    <source>
        <dbReference type="EMBL" id="TQQ79102.1"/>
    </source>
</evidence>
<dbReference type="AlphaFoldDB" id="A0A544QL62"/>
<feature type="compositionally biased region" description="Low complexity" evidence="5">
    <location>
        <begin position="527"/>
        <end position="538"/>
    </location>
</feature>
<accession>A0A544QL62</accession>
<keyword evidence="8" id="KW-1185">Reference proteome</keyword>
<protein>
    <submittedName>
        <fullName evidence="7">Signal peptidase I</fullName>
        <ecNumber evidence="7">3.4.21.89</ecNumber>
    </submittedName>
</protein>
<proteinExistence type="predicted"/>
<evidence type="ECO:0000313" key="8">
    <source>
        <dbReference type="Proteomes" id="UP000315385"/>
    </source>
</evidence>
<dbReference type="EC" id="3.4.21.89" evidence="7"/>
<dbReference type="GO" id="GO:0004252">
    <property type="term" value="F:serine-type endopeptidase activity"/>
    <property type="evidence" value="ECO:0007669"/>
    <property type="project" value="InterPro"/>
</dbReference>
<comment type="caution">
    <text evidence="7">The sequence shown here is derived from an EMBL/GenBank/DDBJ whole genome shotgun (WGS) entry which is preliminary data.</text>
</comment>
<dbReference type="InterPro" id="IPR019533">
    <property type="entry name" value="Peptidase_S26"/>
</dbReference>
<dbReference type="EMBL" id="SESI01000004">
    <property type="protein sequence ID" value="TQQ79102.1"/>
    <property type="molecule type" value="Genomic_DNA"/>
</dbReference>
<dbReference type="NCBIfam" id="TIGR02228">
    <property type="entry name" value="sigpep_I_arch"/>
    <property type="match status" value="1"/>
</dbReference>
<reference evidence="7 8" key="1">
    <citation type="submission" date="2019-02" db="EMBL/GenBank/DDBJ databases">
        <title>Halonotius sp. a new haloqrchaeon isolated from saline water.</title>
        <authorList>
            <person name="Duran-Viseras A."/>
            <person name="Sanchez-Porro C."/>
            <person name="Ventosa A."/>
        </authorList>
    </citation>
    <scope>NUCLEOTIDE SEQUENCE [LARGE SCALE GENOMIC DNA]</scope>
    <source>
        <strain evidence="7 8">F9-27</strain>
    </source>
</reference>
<feature type="transmembrane region" description="Helical" evidence="6">
    <location>
        <begin position="6"/>
        <end position="24"/>
    </location>
</feature>
<feature type="region of interest" description="Disordered" evidence="5">
    <location>
        <begin position="503"/>
        <end position="682"/>
    </location>
</feature>
<evidence type="ECO:0000256" key="2">
    <source>
        <dbReference type="ARBA" id="ARBA00022692"/>
    </source>
</evidence>
<organism evidence="7 8">
    <name type="scientific">Halonotius roseus</name>
    <dbReference type="NCBI Taxonomy" id="2511997"/>
    <lineage>
        <taxon>Archaea</taxon>
        <taxon>Methanobacteriati</taxon>
        <taxon>Methanobacteriota</taxon>
        <taxon>Stenosarchaea group</taxon>
        <taxon>Halobacteria</taxon>
        <taxon>Halobacteriales</taxon>
        <taxon>Haloferacaceae</taxon>
        <taxon>Halonotius</taxon>
    </lineage>
</organism>
<sequence length="744" mass="78375">MKPSEFLQYVVGGLVIGAILLLLVSQLLGQPAIVFVETGSMSPTLEPNDGFLAVPAIIADDPEVGDVILFQSQELGGGELTTHRVVDITEEGYITQGDANPFTDQDGDEPPVAEGQIRAVALTFGDGIVTIPGLGASVGAVRSVGTAIQDLILIPLGFDIEVTTLSTVAMVAGLVLFVYGTVTGATNKRQRSRSRGGVFDNAIIVIAVLALVVIIPLNISMLLPSGVYQYEILSSESPTDNEQIIAVGGESDVTYAMQNSGHLPVVVFLEAASDGVEVRESQIYVPRRSTVETSITMQAPDQTGSYLRFVREYRYLVVLPPSLIASLHAIHPVVAIAAINLFVGGIVVGVSVATVGTDRLRLRSRKRELELGEELRRIMPAFLLRGSGSSPPSPPGGSSSHRRNWFGSDEGPDTSGPKPPTPADASDESTPERTPSQPADDGPRRTLTDSELVGVHNTLEEPPADAGLEADAWSLPLLQRYLFEEYGADYPREDCKRLLRRAGHLSSGGSTPEPPVGDDTAGGGDPAGDVAADTAAADAPDDAGDDTVTGDATDDADESVVDPRLQAAFESAFETKPLRDSDDEETADVDDSDVTAEPVAEDTLWDPVADDESAGSTADSTDEVVGDDADDEAVGDDADDDTADEAVGDDVDTTVENWDDNGDGSDDSTAFDDFASLGGGDGLSDEQYMTAITALNDSPSAAGYDAEAWTPATLQAYLADTYDIDYPREQCVELLRSAGHDVDE</sequence>
<dbReference type="GO" id="GO:0016020">
    <property type="term" value="C:membrane"/>
    <property type="evidence" value="ECO:0007669"/>
    <property type="project" value="UniProtKB-SubCell"/>
</dbReference>
<evidence type="ECO:0000256" key="3">
    <source>
        <dbReference type="ARBA" id="ARBA00022989"/>
    </source>
</evidence>
<gene>
    <name evidence="7" type="ORF">EWF95_13335</name>
</gene>
<feature type="compositionally biased region" description="Acidic residues" evidence="5">
    <location>
        <begin position="581"/>
        <end position="613"/>
    </location>
</feature>
<evidence type="ECO:0000256" key="5">
    <source>
        <dbReference type="SAM" id="MobiDB-lite"/>
    </source>
</evidence>
<keyword evidence="4 6" id="KW-0472">Membrane</keyword>
<name>A0A544QL62_9EURY</name>
<dbReference type="RefSeq" id="WP_142444575.1">
    <property type="nucleotide sequence ID" value="NZ_SESI01000004.1"/>
</dbReference>
<feature type="transmembrane region" description="Helical" evidence="6">
    <location>
        <begin position="202"/>
        <end position="223"/>
    </location>
</feature>
<dbReference type="Proteomes" id="UP000315385">
    <property type="component" value="Unassembled WGS sequence"/>
</dbReference>
<dbReference type="InterPro" id="IPR036286">
    <property type="entry name" value="LexA/Signal_pep-like_sf"/>
</dbReference>
<feature type="region of interest" description="Disordered" evidence="5">
    <location>
        <begin position="383"/>
        <end position="447"/>
    </location>
</feature>
<comment type="subcellular location">
    <subcellularLocation>
        <location evidence="1">Membrane</location>
    </subcellularLocation>
</comment>
<evidence type="ECO:0000256" key="4">
    <source>
        <dbReference type="ARBA" id="ARBA00023136"/>
    </source>
</evidence>
<keyword evidence="2 6" id="KW-0812">Transmembrane</keyword>
<evidence type="ECO:0000256" key="6">
    <source>
        <dbReference type="SAM" id="Phobius"/>
    </source>
</evidence>
<dbReference type="SUPFAM" id="SSF51306">
    <property type="entry name" value="LexA/Signal peptidase"/>
    <property type="match status" value="1"/>
</dbReference>
<keyword evidence="3 6" id="KW-1133">Transmembrane helix</keyword>
<dbReference type="GO" id="GO:0009003">
    <property type="term" value="F:signal peptidase activity"/>
    <property type="evidence" value="ECO:0007669"/>
    <property type="project" value="UniProtKB-EC"/>
</dbReference>
<dbReference type="OrthoDB" id="50404at2157"/>
<dbReference type="GO" id="GO:0006465">
    <property type="term" value="P:signal peptide processing"/>
    <property type="evidence" value="ECO:0007669"/>
    <property type="project" value="InterPro"/>
</dbReference>
<feature type="transmembrane region" description="Helical" evidence="6">
    <location>
        <begin position="162"/>
        <end position="182"/>
    </location>
</feature>
<dbReference type="InterPro" id="IPR001733">
    <property type="entry name" value="Peptidase_S26B"/>
</dbReference>
<feature type="compositionally biased region" description="Acidic residues" evidence="5">
    <location>
        <begin position="620"/>
        <end position="670"/>
    </location>
</feature>
<evidence type="ECO:0000256" key="1">
    <source>
        <dbReference type="ARBA" id="ARBA00004370"/>
    </source>
</evidence>
<dbReference type="CDD" id="cd06530">
    <property type="entry name" value="S26_SPase_I"/>
    <property type="match status" value="1"/>
</dbReference>
<feature type="transmembrane region" description="Helical" evidence="6">
    <location>
        <begin position="336"/>
        <end position="357"/>
    </location>
</feature>